<evidence type="ECO:0000256" key="3">
    <source>
        <dbReference type="ARBA" id="ARBA00022729"/>
    </source>
</evidence>
<proteinExistence type="inferred from homology"/>
<evidence type="ECO:0000256" key="1">
    <source>
        <dbReference type="ARBA" id="ARBA00004196"/>
    </source>
</evidence>
<evidence type="ECO:0000313" key="5">
    <source>
        <dbReference type="EMBL" id="TVO53200.1"/>
    </source>
</evidence>
<keyword evidence="6" id="KW-1185">Reference proteome</keyword>
<dbReference type="AlphaFoldDB" id="A0A557QJW3"/>
<organism evidence="5 6">
    <name type="scientific">Denitromonas halophila</name>
    <dbReference type="NCBI Taxonomy" id="1629404"/>
    <lineage>
        <taxon>Bacteria</taxon>
        <taxon>Pseudomonadati</taxon>
        <taxon>Pseudomonadota</taxon>
        <taxon>Betaproteobacteria</taxon>
        <taxon>Rhodocyclales</taxon>
        <taxon>Zoogloeaceae</taxon>
        <taxon>Denitromonas</taxon>
    </lineage>
</organism>
<evidence type="ECO:0000256" key="2">
    <source>
        <dbReference type="ARBA" id="ARBA00007639"/>
    </source>
</evidence>
<sequence>MMVRWLYACGFLLALTACDNGSVPAVRTVAQAPDKAMADPAPAPVRKRVALVMKTLTNPFFVQMEQGARRAERALDVDLLVRTAAQETSIEQQIQIVDDMIAAKVDAIVIAPGDSQRLVPVLKTAIDAGIKVVNIDNRLDPEAIRQAGMAPVPFISVDNEKGAYAAVRYLVKGLTEPAEAVILEGIRSADNARQRLMGAQRAMAENPQVTLVASESANWKIDEGYTVSEALFARHPGVTLLFASNDMMGLGALKYLQDTGKTGVRVGGFDALDEAVVEVEAGRLAVTVDQQAAEQGFQGVAMAMRLINEEPTPDVVLVDTRLVTADSLKK</sequence>
<name>A0A557QJW3_9RHOO</name>
<evidence type="ECO:0000259" key="4">
    <source>
        <dbReference type="Pfam" id="PF13407"/>
    </source>
</evidence>
<comment type="subcellular location">
    <subcellularLocation>
        <location evidence="1">Cell envelope</location>
    </subcellularLocation>
</comment>
<dbReference type="PROSITE" id="PS51257">
    <property type="entry name" value="PROKAR_LIPOPROTEIN"/>
    <property type="match status" value="1"/>
</dbReference>
<dbReference type="GO" id="GO:0030313">
    <property type="term" value="C:cell envelope"/>
    <property type="evidence" value="ECO:0007669"/>
    <property type="project" value="UniProtKB-SubCell"/>
</dbReference>
<dbReference type="EMBL" id="VMNK01000015">
    <property type="protein sequence ID" value="TVO53200.1"/>
    <property type="molecule type" value="Genomic_DNA"/>
</dbReference>
<gene>
    <name evidence="5" type="ORF">FHP91_15495</name>
</gene>
<dbReference type="GO" id="GO:0030246">
    <property type="term" value="F:carbohydrate binding"/>
    <property type="evidence" value="ECO:0007669"/>
    <property type="project" value="UniProtKB-ARBA"/>
</dbReference>
<dbReference type="InterPro" id="IPR025997">
    <property type="entry name" value="SBP_2_dom"/>
</dbReference>
<dbReference type="Pfam" id="PF13407">
    <property type="entry name" value="Peripla_BP_4"/>
    <property type="match status" value="1"/>
</dbReference>
<comment type="similarity">
    <text evidence="2">Belongs to the bacterial solute-binding protein 2 family.</text>
</comment>
<dbReference type="InterPro" id="IPR028082">
    <property type="entry name" value="Peripla_BP_I"/>
</dbReference>
<keyword evidence="3" id="KW-0732">Signal</keyword>
<feature type="domain" description="Periplasmic binding protein" evidence="4">
    <location>
        <begin position="49"/>
        <end position="310"/>
    </location>
</feature>
<dbReference type="PANTHER" id="PTHR46847">
    <property type="entry name" value="D-ALLOSE-BINDING PERIPLASMIC PROTEIN-RELATED"/>
    <property type="match status" value="1"/>
</dbReference>
<dbReference type="PANTHER" id="PTHR46847:SF1">
    <property type="entry name" value="D-ALLOSE-BINDING PERIPLASMIC PROTEIN-RELATED"/>
    <property type="match status" value="1"/>
</dbReference>
<comment type="caution">
    <text evidence="5">The sequence shown here is derived from an EMBL/GenBank/DDBJ whole genome shotgun (WGS) entry which is preliminary data.</text>
</comment>
<protein>
    <submittedName>
        <fullName evidence="5">Sugar ABC transporter substrate-binding protein</fullName>
    </submittedName>
</protein>
<accession>A0A557QJW3</accession>
<evidence type="ECO:0000313" key="6">
    <source>
        <dbReference type="Proteomes" id="UP000319502"/>
    </source>
</evidence>
<dbReference type="OrthoDB" id="269117at2"/>
<dbReference type="Gene3D" id="3.40.50.2300">
    <property type="match status" value="2"/>
</dbReference>
<dbReference type="Proteomes" id="UP000319502">
    <property type="component" value="Unassembled WGS sequence"/>
</dbReference>
<dbReference type="SUPFAM" id="SSF53822">
    <property type="entry name" value="Periplasmic binding protein-like I"/>
    <property type="match status" value="1"/>
</dbReference>
<reference evidence="5 6" key="1">
    <citation type="submission" date="2019-07" db="EMBL/GenBank/DDBJ databases">
        <title>The pathways for chlorine oxyanion respiration interact through the shared metabolite chlorate.</title>
        <authorList>
            <person name="Barnum T.P."/>
            <person name="Cheng Y."/>
            <person name="Hill K.A."/>
            <person name="Lucas L.N."/>
            <person name="Carlson H.K."/>
            <person name="Coates J.D."/>
        </authorList>
    </citation>
    <scope>NUCLEOTIDE SEQUENCE [LARGE SCALE GENOMIC DNA]</scope>
    <source>
        <strain evidence="5 6">SFB-3</strain>
    </source>
</reference>